<sequence>MTQNPERSLMLFHGSPVRVETPLFGKGNSRNDYGLGFYCTESRELACEWACPTTENGYVNSYGLQTTGLAFLNLNDPSYTCLHWLAVLVKYRRFDATTPLMAEAKEFVLDRYSVDLSKFDVVSGYRADDSYFSFARAFLDNRLSLSQLQQALLLGELGKQVVIRSKRAFDALSFIDAELVRGSDWHPRRSARDNQARAQYRNLARDTSESSVYMLDLLRGA</sequence>
<evidence type="ECO:0000313" key="1">
    <source>
        <dbReference type="EMBL" id="MEQ3362977.1"/>
    </source>
</evidence>
<keyword evidence="2" id="KW-1185">Reference proteome</keyword>
<dbReference type="Proteomes" id="UP001487305">
    <property type="component" value="Unassembled WGS sequence"/>
</dbReference>
<reference evidence="1 2" key="1">
    <citation type="submission" date="2024-04" db="EMBL/GenBank/DDBJ databases">
        <title>Human intestinal bacterial collection.</title>
        <authorList>
            <person name="Pauvert C."/>
            <person name="Hitch T.C.A."/>
            <person name="Clavel T."/>
        </authorList>
    </citation>
    <scope>NUCLEOTIDE SEQUENCE [LARGE SCALE GENOMIC DNA]</scope>
    <source>
        <strain evidence="1 2">CLA-KB-H42</strain>
    </source>
</reference>
<evidence type="ECO:0000313" key="2">
    <source>
        <dbReference type="Proteomes" id="UP001487305"/>
    </source>
</evidence>
<proteinExistence type="predicted"/>
<dbReference type="RefSeq" id="WP_349227446.1">
    <property type="nucleotide sequence ID" value="NZ_JBBNOP010000006.1"/>
</dbReference>
<accession>A0ABV1JD26</accession>
<name>A0ABV1JD26_9ACTN</name>
<dbReference type="Pfam" id="PF13151">
    <property type="entry name" value="DUF3990"/>
    <property type="match status" value="1"/>
</dbReference>
<comment type="caution">
    <text evidence="1">The sequence shown here is derived from an EMBL/GenBank/DDBJ whole genome shotgun (WGS) entry which is preliminary data.</text>
</comment>
<dbReference type="EMBL" id="JBBNOP010000006">
    <property type="protein sequence ID" value="MEQ3362977.1"/>
    <property type="molecule type" value="Genomic_DNA"/>
</dbReference>
<protein>
    <submittedName>
        <fullName evidence="1">DUF3990 domain-containing protein</fullName>
    </submittedName>
</protein>
<organism evidence="1 2">
    <name type="scientific">Raoultibacter massiliensis</name>
    <dbReference type="NCBI Taxonomy" id="1852371"/>
    <lineage>
        <taxon>Bacteria</taxon>
        <taxon>Bacillati</taxon>
        <taxon>Actinomycetota</taxon>
        <taxon>Coriobacteriia</taxon>
        <taxon>Eggerthellales</taxon>
        <taxon>Eggerthellaceae</taxon>
        <taxon>Raoultibacter</taxon>
    </lineage>
</organism>
<dbReference type="InterPro" id="IPR025051">
    <property type="entry name" value="DUF3990"/>
</dbReference>
<gene>
    <name evidence="1" type="ORF">AAA083_08305</name>
</gene>